<keyword evidence="3" id="KW-1185">Reference proteome</keyword>
<dbReference type="AlphaFoldDB" id="A0A0C3KL59"/>
<protein>
    <submittedName>
        <fullName evidence="2">Uncharacterized protein</fullName>
    </submittedName>
</protein>
<reference evidence="2 3" key="1">
    <citation type="submission" date="2014-04" db="EMBL/GenBank/DDBJ databases">
        <authorList>
            <consortium name="DOE Joint Genome Institute"/>
            <person name="Kuo A."/>
            <person name="Girlanda M."/>
            <person name="Perotto S."/>
            <person name="Kohler A."/>
            <person name="Nagy L.G."/>
            <person name="Floudas D."/>
            <person name="Copeland A."/>
            <person name="Barry K.W."/>
            <person name="Cichocki N."/>
            <person name="Veneault-Fourrey C."/>
            <person name="LaButti K."/>
            <person name="Lindquist E.A."/>
            <person name="Lipzen A."/>
            <person name="Lundell T."/>
            <person name="Morin E."/>
            <person name="Murat C."/>
            <person name="Sun H."/>
            <person name="Tunlid A."/>
            <person name="Henrissat B."/>
            <person name="Grigoriev I.V."/>
            <person name="Hibbett D.S."/>
            <person name="Martin F."/>
            <person name="Nordberg H.P."/>
            <person name="Cantor M.N."/>
            <person name="Hua S.X."/>
        </authorList>
    </citation>
    <scope>NUCLEOTIDE SEQUENCE [LARGE SCALE GENOMIC DNA]</scope>
    <source>
        <strain evidence="2 3">MUT 4182</strain>
    </source>
</reference>
<sequence>MSELDLSNDLHDHPSPSLTFELKAAAQRHPRKRFRMSELDLSHDLHDDPPLR</sequence>
<evidence type="ECO:0000313" key="3">
    <source>
        <dbReference type="Proteomes" id="UP000054248"/>
    </source>
</evidence>
<organism evidence="2 3">
    <name type="scientific">Tulasnella calospora MUT 4182</name>
    <dbReference type="NCBI Taxonomy" id="1051891"/>
    <lineage>
        <taxon>Eukaryota</taxon>
        <taxon>Fungi</taxon>
        <taxon>Dikarya</taxon>
        <taxon>Basidiomycota</taxon>
        <taxon>Agaricomycotina</taxon>
        <taxon>Agaricomycetes</taxon>
        <taxon>Cantharellales</taxon>
        <taxon>Tulasnellaceae</taxon>
        <taxon>Tulasnella</taxon>
    </lineage>
</organism>
<dbReference type="EMBL" id="KN823116">
    <property type="protein sequence ID" value="KIO22173.1"/>
    <property type="molecule type" value="Genomic_DNA"/>
</dbReference>
<name>A0A0C3KL59_9AGAM</name>
<reference evidence="3" key="2">
    <citation type="submission" date="2015-01" db="EMBL/GenBank/DDBJ databases">
        <title>Evolutionary Origins and Diversification of the Mycorrhizal Mutualists.</title>
        <authorList>
            <consortium name="DOE Joint Genome Institute"/>
            <consortium name="Mycorrhizal Genomics Consortium"/>
            <person name="Kohler A."/>
            <person name="Kuo A."/>
            <person name="Nagy L.G."/>
            <person name="Floudas D."/>
            <person name="Copeland A."/>
            <person name="Barry K.W."/>
            <person name="Cichocki N."/>
            <person name="Veneault-Fourrey C."/>
            <person name="LaButti K."/>
            <person name="Lindquist E.A."/>
            <person name="Lipzen A."/>
            <person name="Lundell T."/>
            <person name="Morin E."/>
            <person name="Murat C."/>
            <person name="Riley R."/>
            <person name="Ohm R."/>
            <person name="Sun H."/>
            <person name="Tunlid A."/>
            <person name="Henrissat B."/>
            <person name="Grigoriev I.V."/>
            <person name="Hibbett D.S."/>
            <person name="Martin F."/>
        </authorList>
    </citation>
    <scope>NUCLEOTIDE SEQUENCE [LARGE SCALE GENOMIC DNA]</scope>
    <source>
        <strain evidence="3">MUT 4182</strain>
    </source>
</reference>
<accession>A0A0C3KL59</accession>
<evidence type="ECO:0000256" key="1">
    <source>
        <dbReference type="SAM" id="MobiDB-lite"/>
    </source>
</evidence>
<proteinExistence type="predicted"/>
<dbReference type="HOGENOM" id="CLU_3089000_0_0_1"/>
<gene>
    <name evidence="2" type="ORF">M407DRAFT_28260</name>
</gene>
<dbReference type="Proteomes" id="UP000054248">
    <property type="component" value="Unassembled WGS sequence"/>
</dbReference>
<feature type="region of interest" description="Disordered" evidence="1">
    <location>
        <begin position="29"/>
        <end position="52"/>
    </location>
</feature>
<evidence type="ECO:0000313" key="2">
    <source>
        <dbReference type="EMBL" id="KIO22173.1"/>
    </source>
</evidence>
<feature type="compositionally biased region" description="Basic and acidic residues" evidence="1">
    <location>
        <begin position="35"/>
        <end position="52"/>
    </location>
</feature>